<dbReference type="PANTHER" id="PTHR31627">
    <property type="entry name" value="SERPENTINE RECEPTOR CLASS GAMMA-RELATED"/>
    <property type="match status" value="1"/>
</dbReference>
<dbReference type="WBParaSite" id="HCON_00128370-00001">
    <property type="protein sequence ID" value="HCON_00128370-00001"/>
    <property type="gene ID" value="HCON_00128370"/>
</dbReference>
<name>A0A7I4YPK5_HAECO</name>
<keyword evidence="6" id="KW-1185">Reference proteome</keyword>
<protein>
    <submittedName>
        <fullName evidence="7">G protein-coupled receptor</fullName>
    </submittedName>
</protein>
<evidence type="ECO:0000313" key="6">
    <source>
        <dbReference type="Proteomes" id="UP000025227"/>
    </source>
</evidence>
<evidence type="ECO:0000256" key="4">
    <source>
        <dbReference type="ARBA" id="ARBA00023136"/>
    </source>
</evidence>
<dbReference type="Pfam" id="PF10323">
    <property type="entry name" value="7TM_GPCR_Srv"/>
    <property type="match status" value="1"/>
</dbReference>
<feature type="transmembrane region" description="Helical" evidence="5">
    <location>
        <begin position="6"/>
        <end position="29"/>
    </location>
</feature>
<feature type="transmembrane region" description="Helical" evidence="5">
    <location>
        <begin position="213"/>
        <end position="233"/>
    </location>
</feature>
<organism evidence="6 7">
    <name type="scientific">Haemonchus contortus</name>
    <name type="common">Barber pole worm</name>
    <dbReference type="NCBI Taxonomy" id="6289"/>
    <lineage>
        <taxon>Eukaryota</taxon>
        <taxon>Metazoa</taxon>
        <taxon>Ecdysozoa</taxon>
        <taxon>Nematoda</taxon>
        <taxon>Chromadorea</taxon>
        <taxon>Rhabditida</taxon>
        <taxon>Rhabditina</taxon>
        <taxon>Rhabditomorpha</taxon>
        <taxon>Strongyloidea</taxon>
        <taxon>Trichostrongylidae</taxon>
        <taxon>Haemonchus</taxon>
    </lineage>
</organism>
<feature type="transmembrane region" description="Helical" evidence="5">
    <location>
        <begin position="122"/>
        <end position="141"/>
    </location>
</feature>
<dbReference type="InterPro" id="IPR051119">
    <property type="entry name" value="Nematode_SR-like"/>
</dbReference>
<feature type="transmembrane region" description="Helical" evidence="5">
    <location>
        <begin position="245"/>
        <end position="271"/>
    </location>
</feature>
<evidence type="ECO:0000313" key="7">
    <source>
        <dbReference type="WBParaSite" id="HCON_00128370-00001"/>
    </source>
</evidence>
<keyword evidence="3 5" id="KW-1133">Transmembrane helix</keyword>
<comment type="subcellular location">
    <subcellularLocation>
        <location evidence="1">Membrane</location>
        <topology evidence="1">Multi-pass membrane protein</topology>
    </subcellularLocation>
</comment>
<sequence>TLQGTMFILVQTILELSIVIFYITVMLVIVTSKSRTFKNAFFVMFVATGCADATSLLANSFVRVNRQLELGIEFKRFVLFAIFIGSTTYIAHMIGNLLITINRFSALCLFRRYDKIWAPTNVRIVIAAQYLIAFLASIHIITTDLVYIKNANGSYIFKSLEKQTDRIARSFYVGFSIAYAVVSVSVNVRLVLEWYRLSRSRNGSGPRVREKGLLIYTVFVFFSTMLMCSQQIITGMAVFTSNDELYLWAIMQYFWCNDLMVSIPPFSILLLSSELRKTVFDFFQRRKTPTEVISILPIFMSRSNAHQ</sequence>
<feature type="transmembrane region" description="Helical" evidence="5">
    <location>
        <begin position="77"/>
        <end position="101"/>
    </location>
</feature>
<evidence type="ECO:0000256" key="3">
    <source>
        <dbReference type="ARBA" id="ARBA00022989"/>
    </source>
</evidence>
<dbReference type="AlphaFoldDB" id="A0A7I4YPK5"/>
<dbReference type="InterPro" id="IPR019426">
    <property type="entry name" value="7TM_GPCR_serpentine_rcpt_Srv"/>
</dbReference>
<dbReference type="Gene3D" id="1.20.1070.10">
    <property type="entry name" value="Rhodopsin 7-helix transmembrane proteins"/>
    <property type="match status" value="1"/>
</dbReference>
<keyword evidence="2 5" id="KW-0812">Transmembrane</keyword>
<feature type="transmembrane region" description="Helical" evidence="5">
    <location>
        <begin position="171"/>
        <end position="192"/>
    </location>
</feature>
<feature type="transmembrane region" description="Helical" evidence="5">
    <location>
        <begin position="41"/>
        <end position="62"/>
    </location>
</feature>
<dbReference type="PANTHER" id="PTHR31627:SF42">
    <property type="entry name" value="G_PROTEIN_RECEP_F1_2 DOMAIN-CONTAINING PROTEIN-RELATED"/>
    <property type="match status" value="1"/>
</dbReference>
<evidence type="ECO:0000256" key="2">
    <source>
        <dbReference type="ARBA" id="ARBA00022692"/>
    </source>
</evidence>
<proteinExistence type="predicted"/>
<keyword evidence="4 5" id="KW-0472">Membrane</keyword>
<reference evidence="7" key="1">
    <citation type="submission" date="2020-12" db="UniProtKB">
        <authorList>
            <consortium name="WormBaseParasite"/>
        </authorList>
    </citation>
    <scope>IDENTIFICATION</scope>
    <source>
        <strain evidence="7">MHco3</strain>
    </source>
</reference>
<dbReference type="GO" id="GO:0016020">
    <property type="term" value="C:membrane"/>
    <property type="evidence" value="ECO:0007669"/>
    <property type="project" value="UniProtKB-SubCell"/>
</dbReference>
<dbReference type="Proteomes" id="UP000025227">
    <property type="component" value="Unplaced"/>
</dbReference>
<evidence type="ECO:0000256" key="1">
    <source>
        <dbReference type="ARBA" id="ARBA00004141"/>
    </source>
</evidence>
<evidence type="ECO:0000256" key="5">
    <source>
        <dbReference type="SAM" id="Phobius"/>
    </source>
</evidence>
<accession>A0A7I4YPK5</accession>
<dbReference type="SUPFAM" id="SSF81321">
    <property type="entry name" value="Family A G protein-coupled receptor-like"/>
    <property type="match status" value="1"/>
</dbReference>